<sequence length="1011" mass="111539">MATHDDFTTGKYQAQVAIYCGSIPKLKSGCKSSRGGSIDSTLQLHGNGWMTTHEGEDPTLASLHSVLKKQSCLWGSKGEPPDVSSLESCDSRHGLQKNTDSTVMNDSSQIRNAQPKYSLIELEINSAAMETAQIKDKLKKRRMSEGLLASKKGLLDKAVPKGPALKPAISRSASQRLLVTPKPMPPIQSIPNTPETNNAQEIEPQVRENGSSSLQAEGVNPDLTSTQQIAHGHDENPKKSLGAALIPPIPKLGKAYEENSQNVAECFSSLPQAECGPLAIVECPKTRSLSEPGNGEDNSQKTLETGLSKPAFQNGFPAPLKIVGGSLASLLPPATSSLCLTKEEGLHSNPHLLKDEWKESNGRIHVTISKSAQEKMRQKQLKEIEFLRKEKEKEKEREKERPTKTQEQQSRNALDGSSWLHHNGATPVTLHLSNPCRASVGMALRKRVNRPSLPSIPVISQDSNFLRHASANSLPANLQHSPKWEEDLVSRDAFEIRPLSHPEHELIEALKWLSSNDWHLKEKGLLNIICLATCHSEVLQGRLHDVSLAATKEVSNLRSKVSRFAIETLAELFKAMKKHMDQEIEEISRVLLQKAGDTSEFIQKAADQSLGIMAQSVTPLRAMTALMANGVNHRNPLIRKCAAGHLLTVMEQIGAEKLLSGNRESTELLVQTLVKMAQDCHQDTRCYGRKMLNMLMCHSKFDGYLKQNVPSHDLRDVMAAIKQKGTEDSASQATSAKSYRGSKNGSLTISLDSLSSGEGSTMDVLNFSQPAARGSSLRSIEIMEQLKELNKQLGAKEFQIRIDGIALLMDHCKKNPHFVSSNIVQIFDTFTLRLQDSNKKVNQYALESVVTMIPVLKNGFNPVLLSVVTIVMDNLNSKNSGIYSAAIKVLDTMITYLDNLLLLQIFASRVRFLTGRALQDITEYLAGLVAVAYPQKPQVTERHILPVLWYFLSNMIGNGVLPGKSGNVRTVVSKLTKSLHKQMGLKLEEYVCNQPQHVIKLFQDLLDMDLH</sequence>
<reference evidence="3 4" key="1">
    <citation type="journal article" date="2024" name="Proc. Natl. Acad. Sci. U.S.A.">
        <title>The genetic regulatory architecture and epigenomic basis for age-related changes in rattlesnake venom.</title>
        <authorList>
            <person name="Hogan M.P."/>
            <person name="Holding M.L."/>
            <person name="Nystrom G.S."/>
            <person name="Colston T.J."/>
            <person name="Bartlett D.A."/>
            <person name="Mason A.J."/>
            <person name="Ellsworth S.A."/>
            <person name="Rautsaw R.M."/>
            <person name="Lawrence K.C."/>
            <person name="Strickland J.L."/>
            <person name="He B."/>
            <person name="Fraser P."/>
            <person name="Margres M.J."/>
            <person name="Gilbert D.M."/>
            <person name="Gibbs H.L."/>
            <person name="Parkinson C.L."/>
            <person name="Rokyta D.R."/>
        </authorList>
    </citation>
    <scope>NUCLEOTIDE SEQUENCE [LARGE SCALE GENOMIC DNA]</scope>
    <source>
        <strain evidence="3">DRR0105</strain>
    </source>
</reference>
<dbReference type="InterPro" id="IPR011989">
    <property type="entry name" value="ARM-like"/>
</dbReference>
<dbReference type="SUPFAM" id="SSF48371">
    <property type="entry name" value="ARM repeat"/>
    <property type="match status" value="1"/>
</dbReference>
<dbReference type="Gene3D" id="1.25.10.10">
    <property type="entry name" value="Leucine-rich Repeat Variant"/>
    <property type="match status" value="2"/>
</dbReference>
<feature type="region of interest" description="Disordered" evidence="1">
    <location>
        <begin position="79"/>
        <end position="107"/>
    </location>
</feature>
<dbReference type="Pfam" id="PF12348">
    <property type="entry name" value="CLASP_N"/>
    <property type="match status" value="1"/>
</dbReference>
<feature type="compositionally biased region" description="Polar residues" evidence="1">
    <location>
        <begin position="96"/>
        <end position="107"/>
    </location>
</feature>
<dbReference type="InterPro" id="IPR016024">
    <property type="entry name" value="ARM-type_fold"/>
</dbReference>
<dbReference type="GO" id="GO:0005881">
    <property type="term" value="C:cytoplasmic microtubule"/>
    <property type="evidence" value="ECO:0007669"/>
    <property type="project" value="TreeGrafter"/>
</dbReference>
<organism evidence="3 4">
    <name type="scientific">Crotalus adamanteus</name>
    <name type="common">Eastern diamondback rattlesnake</name>
    <dbReference type="NCBI Taxonomy" id="8729"/>
    <lineage>
        <taxon>Eukaryota</taxon>
        <taxon>Metazoa</taxon>
        <taxon>Chordata</taxon>
        <taxon>Craniata</taxon>
        <taxon>Vertebrata</taxon>
        <taxon>Euteleostomi</taxon>
        <taxon>Lepidosauria</taxon>
        <taxon>Squamata</taxon>
        <taxon>Bifurcata</taxon>
        <taxon>Unidentata</taxon>
        <taxon>Episquamata</taxon>
        <taxon>Toxicofera</taxon>
        <taxon>Serpentes</taxon>
        <taxon>Colubroidea</taxon>
        <taxon>Viperidae</taxon>
        <taxon>Crotalinae</taxon>
        <taxon>Crotalus</taxon>
    </lineage>
</organism>
<dbReference type="PANTHER" id="PTHR21567:SF42">
    <property type="entry name" value="TOG ARRAY REGULATOR OF AXONEMAL MICROTUBULES PROTEIN 2"/>
    <property type="match status" value="1"/>
</dbReference>
<dbReference type="GO" id="GO:0000226">
    <property type="term" value="P:microtubule cytoskeleton organization"/>
    <property type="evidence" value="ECO:0007669"/>
    <property type="project" value="TreeGrafter"/>
</dbReference>
<dbReference type="GO" id="GO:0005929">
    <property type="term" value="C:cilium"/>
    <property type="evidence" value="ECO:0007669"/>
    <property type="project" value="TreeGrafter"/>
</dbReference>
<protein>
    <recommendedName>
        <fullName evidence="2">TOG domain-containing protein</fullName>
    </recommendedName>
</protein>
<feature type="domain" description="TOG" evidence="2">
    <location>
        <begin position="775"/>
        <end position="996"/>
    </location>
</feature>
<dbReference type="Proteomes" id="UP001474421">
    <property type="component" value="Unassembled WGS sequence"/>
</dbReference>
<gene>
    <name evidence="3" type="ORF">NXF25_003118</name>
</gene>
<evidence type="ECO:0000259" key="2">
    <source>
        <dbReference type="SMART" id="SM01349"/>
    </source>
</evidence>
<evidence type="ECO:0000313" key="3">
    <source>
        <dbReference type="EMBL" id="KAK9411943.1"/>
    </source>
</evidence>
<dbReference type="InterPro" id="IPR034085">
    <property type="entry name" value="TOG"/>
</dbReference>
<comment type="caution">
    <text evidence="3">The sequence shown here is derived from an EMBL/GenBank/DDBJ whole genome shotgun (WGS) entry which is preliminary data.</text>
</comment>
<accession>A0AAW1CCZ2</accession>
<proteinExistence type="predicted"/>
<dbReference type="InterPro" id="IPR024395">
    <property type="entry name" value="CLASP_N_dom"/>
</dbReference>
<feature type="compositionally biased region" description="Basic and acidic residues" evidence="1">
    <location>
        <begin position="388"/>
        <end position="404"/>
    </location>
</feature>
<dbReference type="EMBL" id="JAOTOJ010000001">
    <property type="protein sequence ID" value="KAK9411943.1"/>
    <property type="molecule type" value="Genomic_DNA"/>
</dbReference>
<feature type="region of interest" description="Disordered" evidence="1">
    <location>
        <begin position="388"/>
        <end position="420"/>
    </location>
</feature>
<evidence type="ECO:0000313" key="4">
    <source>
        <dbReference type="Proteomes" id="UP001474421"/>
    </source>
</evidence>
<dbReference type="SMART" id="SM01349">
    <property type="entry name" value="TOG"/>
    <property type="match status" value="2"/>
</dbReference>
<dbReference type="AlphaFoldDB" id="A0AAW1CCZ2"/>
<keyword evidence="4" id="KW-1185">Reference proteome</keyword>
<evidence type="ECO:0000256" key="1">
    <source>
        <dbReference type="SAM" id="MobiDB-lite"/>
    </source>
</evidence>
<dbReference type="PANTHER" id="PTHR21567">
    <property type="entry name" value="CLASP"/>
    <property type="match status" value="1"/>
</dbReference>
<dbReference type="GO" id="GO:0008017">
    <property type="term" value="F:microtubule binding"/>
    <property type="evidence" value="ECO:0007669"/>
    <property type="project" value="TreeGrafter"/>
</dbReference>
<feature type="domain" description="TOG" evidence="2">
    <location>
        <begin position="487"/>
        <end position="730"/>
    </location>
</feature>
<name>A0AAW1CCZ2_CROAD</name>